<gene>
    <name evidence="2" type="ORF">DPMN_158001</name>
</gene>
<dbReference type="AlphaFoldDB" id="A0A9D4EIC1"/>
<evidence type="ECO:0000313" key="3">
    <source>
        <dbReference type="Proteomes" id="UP000828390"/>
    </source>
</evidence>
<evidence type="ECO:0000313" key="2">
    <source>
        <dbReference type="EMBL" id="KAH3780190.1"/>
    </source>
</evidence>
<accession>A0A9D4EIC1</accession>
<sequence>MFLKRIPQLLTFHNKNAYENELFIIENESKENLQPQSINEPSENDGKRARSRKRSFTKVSSRSLSRKRREDIVLS</sequence>
<reference evidence="2" key="1">
    <citation type="journal article" date="2019" name="bioRxiv">
        <title>The Genome of the Zebra Mussel, Dreissena polymorpha: A Resource for Invasive Species Research.</title>
        <authorList>
            <person name="McCartney M.A."/>
            <person name="Auch B."/>
            <person name="Kono T."/>
            <person name="Mallez S."/>
            <person name="Zhang Y."/>
            <person name="Obille A."/>
            <person name="Becker A."/>
            <person name="Abrahante J.E."/>
            <person name="Garbe J."/>
            <person name="Badalamenti J.P."/>
            <person name="Herman A."/>
            <person name="Mangelson H."/>
            <person name="Liachko I."/>
            <person name="Sullivan S."/>
            <person name="Sone E.D."/>
            <person name="Koren S."/>
            <person name="Silverstein K.A.T."/>
            <person name="Beckman K.B."/>
            <person name="Gohl D.M."/>
        </authorList>
    </citation>
    <scope>NUCLEOTIDE SEQUENCE</scope>
    <source>
        <strain evidence="2">Duluth1</strain>
        <tissue evidence="2">Whole animal</tissue>
    </source>
</reference>
<keyword evidence="3" id="KW-1185">Reference proteome</keyword>
<feature type="compositionally biased region" description="Polar residues" evidence="1">
    <location>
        <begin position="32"/>
        <end position="41"/>
    </location>
</feature>
<dbReference type="EMBL" id="JAIWYP010000008">
    <property type="protein sequence ID" value="KAH3780190.1"/>
    <property type="molecule type" value="Genomic_DNA"/>
</dbReference>
<protein>
    <submittedName>
        <fullName evidence="2">Uncharacterized protein</fullName>
    </submittedName>
</protein>
<name>A0A9D4EIC1_DREPO</name>
<organism evidence="2 3">
    <name type="scientific">Dreissena polymorpha</name>
    <name type="common">Zebra mussel</name>
    <name type="synonym">Mytilus polymorpha</name>
    <dbReference type="NCBI Taxonomy" id="45954"/>
    <lineage>
        <taxon>Eukaryota</taxon>
        <taxon>Metazoa</taxon>
        <taxon>Spiralia</taxon>
        <taxon>Lophotrochozoa</taxon>
        <taxon>Mollusca</taxon>
        <taxon>Bivalvia</taxon>
        <taxon>Autobranchia</taxon>
        <taxon>Heteroconchia</taxon>
        <taxon>Euheterodonta</taxon>
        <taxon>Imparidentia</taxon>
        <taxon>Neoheterodontei</taxon>
        <taxon>Myida</taxon>
        <taxon>Dreissenoidea</taxon>
        <taxon>Dreissenidae</taxon>
        <taxon>Dreissena</taxon>
    </lineage>
</organism>
<comment type="caution">
    <text evidence="2">The sequence shown here is derived from an EMBL/GenBank/DDBJ whole genome shotgun (WGS) entry which is preliminary data.</text>
</comment>
<reference evidence="2" key="2">
    <citation type="submission" date="2020-11" db="EMBL/GenBank/DDBJ databases">
        <authorList>
            <person name="McCartney M.A."/>
            <person name="Auch B."/>
            <person name="Kono T."/>
            <person name="Mallez S."/>
            <person name="Becker A."/>
            <person name="Gohl D.M."/>
            <person name="Silverstein K.A.T."/>
            <person name="Koren S."/>
            <person name="Bechman K.B."/>
            <person name="Herman A."/>
            <person name="Abrahante J.E."/>
            <person name="Garbe J."/>
        </authorList>
    </citation>
    <scope>NUCLEOTIDE SEQUENCE</scope>
    <source>
        <strain evidence="2">Duluth1</strain>
        <tissue evidence="2">Whole animal</tissue>
    </source>
</reference>
<evidence type="ECO:0000256" key="1">
    <source>
        <dbReference type="SAM" id="MobiDB-lite"/>
    </source>
</evidence>
<dbReference type="Proteomes" id="UP000828390">
    <property type="component" value="Unassembled WGS sequence"/>
</dbReference>
<proteinExistence type="predicted"/>
<feature type="region of interest" description="Disordered" evidence="1">
    <location>
        <begin position="30"/>
        <end position="75"/>
    </location>
</feature>